<accession>A0A133XX84</accession>
<gene>
    <name evidence="2" type="ORF">HMPREF3192_00217</name>
</gene>
<evidence type="ECO:0000313" key="2">
    <source>
        <dbReference type="EMBL" id="KXB35566.1"/>
    </source>
</evidence>
<protein>
    <submittedName>
        <fullName evidence="2">Uncharacterized protein</fullName>
    </submittedName>
</protein>
<name>A0A133XX84_9ACTN</name>
<keyword evidence="3" id="KW-1185">Reference proteome</keyword>
<proteinExistence type="predicted"/>
<feature type="region of interest" description="Disordered" evidence="1">
    <location>
        <begin position="45"/>
        <end position="65"/>
    </location>
</feature>
<dbReference type="PATRIC" id="fig|1393034.3.peg.213"/>
<feature type="compositionally biased region" description="Basic residues" evidence="1">
    <location>
        <begin position="54"/>
        <end position="65"/>
    </location>
</feature>
<dbReference type="STRING" id="1393034.HMPREF3192_00217"/>
<dbReference type="EMBL" id="LSCR01000002">
    <property type="protein sequence ID" value="KXB35566.1"/>
    <property type="molecule type" value="Genomic_DNA"/>
</dbReference>
<reference evidence="3" key="1">
    <citation type="submission" date="2016-01" db="EMBL/GenBank/DDBJ databases">
        <authorList>
            <person name="Mitreva M."/>
            <person name="Pepin K.H."/>
            <person name="Mihindukulasuriya K.A."/>
            <person name="Fulton R."/>
            <person name="Fronick C."/>
            <person name="O'Laughlin M."/>
            <person name="Miner T."/>
            <person name="Herter B."/>
            <person name="Rosa B.A."/>
            <person name="Cordes M."/>
            <person name="Tomlinson C."/>
            <person name="Wollam A."/>
            <person name="Palsikar V.B."/>
            <person name="Mardis E.R."/>
            <person name="Wilson R.K."/>
        </authorList>
    </citation>
    <scope>NUCLEOTIDE SEQUENCE [LARGE SCALE GENOMIC DNA]</scope>
    <source>
        <strain evidence="3">DNF00019</strain>
    </source>
</reference>
<evidence type="ECO:0000313" key="3">
    <source>
        <dbReference type="Proteomes" id="UP000070675"/>
    </source>
</evidence>
<dbReference type="AlphaFoldDB" id="A0A133XX84"/>
<comment type="caution">
    <text evidence="2">The sequence shown here is derived from an EMBL/GenBank/DDBJ whole genome shotgun (WGS) entry which is preliminary data.</text>
</comment>
<dbReference type="Proteomes" id="UP000070675">
    <property type="component" value="Unassembled WGS sequence"/>
</dbReference>
<organism evidence="2 3">
    <name type="scientific">Atopobium deltae</name>
    <dbReference type="NCBI Taxonomy" id="1393034"/>
    <lineage>
        <taxon>Bacteria</taxon>
        <taxon>Bacillati</taxon>
        <taxon>Actinomycetota</taxon>
        <taxon>Coriobacteriia</taxon>
        <taxon>Coriobacteriales</taxon>
        <taxon>Atopobiaceae</taxon>
        <taxon>Atopobium</taxon>
    </lineage>
</organism>
<sequence length="65" mass="7304">MPTQTFNFFLFCRVDASTDSYNGKVGFFQLMLNSVSAARTLGRSNMNAAQRTQTQHKQKTAKTLP</sequence>
<evidence type="ECO:0000256" key="1">
    <source>
        <dbReference type="SAM" id="MobiDB-lite"/>
    </source>
</evidence>